<name>A0ABU7JEN3_9GAMM</name>
<organism evidence="3 4">
    <name type="scientific">Alkalimonas mucilaginosa</name>
    <dbReference type="NCBI Taxonomy" id="3057676"/>
    <lineage>
        <taxon>Bacteria</taxon>
        <taxon>Pseudomonadati</taxon>
        <taxon>Pseudomonadota</taxon>
        <taxon>Gammaproteobacteria</taxon>
        <taxon>Alkalimonas</taxon>
    </lineage>
</organism>
<dbReference type="InterPro" id="IPR035919">
    <property type="entry name" value="EAL_sf"/>
</dbReference>
<dbReference type="Gene3D" id="3.20.20.450">
    <property type="entry name" value="EAL domain"/>
    <property type="match status" value="1"/>
</dbReference>
<evidence type="ECO:0000259" key="2">
    <source>
        <dbReference type="PROSITE" id="PS50887"/>
    </source>
</evidence>
<dbReference type="InterPro" id="IPR043128">
    <property type="entry name" value="Rev_trsase/Diguanyl_cyclase"/>
</dbReference>
<dbReference type="RefSeq" id="WP_330087417.1">
    <property type="nucleotide sequence ID" value="NZ_JAUGZK010000004.1"/>
</dbReference>
<dbReference type="PANTHER" id="PTHR33121:SF70">
    <property type="entry name" value="SIGNALING PROTEIN YKOW"/>
    <property type="match status" value="1"/>
</dbReference>
<dbReference type="InterPro" id="IPR029787">
    <property type="entry name" value="Nucleotide_cyclase"/>
</dbReference>
<dbReference type="SMART" id="SM00052">
    <property type="entry name" value="EAL"/>
    <property type="match status" value="1"/>
</dbReference>
<keyword evidence="3" id="KW-0378">Hydrolase</keyword>
<comment type="caution">
    <text evidence="3">The sequence shown here is derived from an EMBL/GenBank/DDBJ whole genome shotgun (WGS) entry which is preliminary data.</text>
</comment>
<dbReference type="InterPro" id="IPR001633">
    <property type="entry name" value="EAL_dom"/>
</dbReference>
<proteinExistence type="predicted"/>
<dbReference type="Pfam" id="PF00563">
    <property type="entry name" value="EAL"/>
    <property type="match status" value="1"/>
</dbReference>
<dbReference type="Proteomes" id="UP001339167">
    <property type="component" value="Unassembled WGS sequence"/>
</dbReference>
<dbReference type="InterPro" id="IPR050706">
    <property type="entry name" value="Cyclic-di-GMP_PDE-like"/>
</dbReference>
<protein>
    <submittedName>
        <fullName evidence="3">GGDEF domain-containing phosphodiesterase</fullName>
        <ecNumber evidence="3">3.1.4.52</ecNumber>
    </submittedName>
</protein>
<dbReference type="EMBL" id="JAUGZK010000004">
    <property type="protein sequence ID" value="MEE2024082.1"/>
    <property type="molecule type" value="Genomic_DNA"/>
</dbReference>
<dbReference type="EC" id="3.1.4.52" evidence="3"/>
<reference evidence="3 4" key="1">
    <citation type="submission" date="2023-06" db="EMBL/GenBank/DDBJ databases">
        <title>Alkalimonas sp., MEB004 an alkaliphilic bacterium isolated from Lonar Lake, India.</title>
        <authorList>
            <person name="Joshi A."/>
            <person name="Thite S."/>
        </authorList>
    </citation>
    <scope>NUCLEOTIDE SEQUENCE [LARGE SCALE GENOMIC DNA]</scope>
    <source>
        <strain evidence="3 4">MEB004</strain>
    </source>
</reference>
<sequence length="535" mass="60760">MTFTLQSRQSRYAKPIPDAELSQMRYLSLLCLGACPYFVWAADDSFSAWLPWWPLLLVLPIVVLLWQNRRLQQQLARSAESPLRVHQLLHDEITGFPNKELLRQQLTTVFQQQADKHCALLLFKVTQFEAINEALGYRNSNLLLMQLAHRINEQLHAQEALLCLELREQKAIRLCHLGGVDFVAWADISRSPYLAEQLARQVEQHVVQPLLLQSSAMSYQVCTGIAYFPEHGGQLNELLERAYLALQHHRWHTPDNAVFDPGLLTYTDDKLRFMAELRQGIEQQQLALYVQPQMDLKQGTLEAAEVLVRWQHPRLGQLAPDDFLETAEQLGVIYSLTQWVLQQSIQSLAELQAEFPAMKLAVNLSSKDLLQDELVDFIQALLLQHQVRPASLVLELTERALTHEPVQAITMLLRLQQLGVELALDDFGTGFSSLFHLRQLPISHVKIDCSFINDLHKSDTHIAITGAIIDIARNLGLGVVAEGIEEKQVEQKLLTMGCTRGQGFYYSRPFELKGLAPWLKQWQKSSGPAGSPAPE</sequence>
<evidence type="ECO:0000313" key="3">
    <source>
        <dbReference type="EMBL" id="MEE2024082.1"/>
    </source>
</evidence>
<dbReference type="PROSITE" id="PS50887">
    <property type="entry name" value="GGDEF"/>
    <property type="match status" value="1"/>
</dbReference>
<evidence type="ECO:0000313" key="4">
    <source>
        <dbReference type="Proteomes" id="UP001339167"/>
    </source>
</evidence>
<feature type="domain" description="EAL" evidence="1">
    <location>
        <begin position="270"/>
        <end position="523"/>
    </location>
</feature>
<feature type="domain" description="GGDEF" evidence="2">
    <location>
        <begin position="116"/>
        <end position="261"/>
    </location>
</feature>
<dbReference type="GO" id="GO:0071111">
    <property type="term" value="F:cyclic-guanylate-specific phosphodiesterase activity"/>
    <property type="evidence" value="ECO:0007669"/>
    <property type="project" value="UniProtKB-EC"/>
</dbReference>
<evidence type="ECO:0000259" key="1">
    <source>
        <dbReference type="PROSITE" id="PS50883"/>
    </source>
</evidence>
<dbReference type="CDD" id="cd01948">
    <property type="entry name" value="EAL"/>
    <property type="match status" value="1"/>
</dbReference>
<dbReference type="Gene3D" id="3.30.70.270">
    <property type="match status" value="1"/>
</dbReference>
<keyword evidence="4" id="KW-1185">Reference proteome</keyword>
<dbReference type="Pfam" id="PF00990">
    <property type="entry name" value="GGDEF"/>
    <property type="match status" value="1"/>
</dbReference>
<accession>A0ABU7JEN3</accession>
<dbReference type="SMART" id="SM00267">
    <property type="entry name" value="GGDEF"/>
    <property type="match status" value="1"/>
</dbReference>
<dbReference type="PANTHER" id="PTHR33121">
    <property type="entry name" value="CYCLIC DI-GMP PHOSPHODIESTERASE PDEF"/>
    <property type="match status" value="1"/>
</dbReference>
<dbReference type="PROSITE" id="PS50883">
    <property type="entry name" value="EAL"/>
    <property type="match status" value="1"/>
</dbReference>
<dbReference type="SUPFAM" id="SSF141868">
    <property type="entry name" value="EAL domain-like"/>
    <property type="match status" value="1"/>
</dbReference>
<dbReference type="InterPro" id="IPR000160">
    <property type="entry name" value="GGDEF_dom"/>
</dbReference>
<gene>
    <name evidence="3" type="ORF">QWF21_07465</name>
</gene>
<dbReference type="SUPFAM" id="SSF55073">
    <property type="entry name" value="Nucleotide cyclase"/>
    <property type="match status" value="1"/>
</dbReference>